<evidence type="ECO:0000313" key="2">
    <source>
        <dbReference type="Proteomes" id="UP000314294"/>
    </source>
</evidence>
<sequence length="66" mass="6863">MIRAPVGGASSGWSLRWAEPARQSSGSVTHCSTISLRLGFSMAAATRSLSLICLLTGDNDAMGHVD</sequence>
<protein>
    <submittedName>
        <fullName evidence="1">Uncharacterized protein</fullName>
    </submittedName>
</protein>
<dbReference type="Proteomes" id="UP000314294">
    <property type="component" value="Unassembled WGS sequence"/>
</dbReference>
<name>A0A4Z2GW74_9TELE</name>
<comment type="caution">
    <text evidence="1">The sequence shown here is derived from an EMBL/GenBank/DDBJ whole genome shotgun (WGS) entry which is preliminary data.</text>
</comment>
<gene>
    <name evidence="1" type="ORF">EYF80_032314</name>
</gene>
<keyword evidence="2" id="KW-1185">Reference proteome</keyword>
<organism evidence="1 2">
    <name type="scientific">Liparis tanakae</name>
    <name type="common">Tanaka's snailfish</name>
    <dbReference type="NCBI Taxonomy" id="230148"/>
    <lineage>
        <taxon>Eukaryota</taxon>
        <taxon>Metazoa</taxon>
        <taxon>Chordata</taxon>
        <taxon>Craniata</taxon>
        <taxon>Vertebrata</taxon>
        <taxon>Euteleostomi</taxon>
        <taxon>Actinopterygii</taxon>
        <taxon>Neopterygii</taxon>
        <taxon>Teleostei</taxon>
        <taxon>Neoteleostei</taxon>
        <taxon>Acanthomorphata</taxon>
        <taxon>Eupercaria</taxon>
        <taxon>Perciformes</taxon>
        <taxon>Cottioidei</taxon>
        <taxon>Cottales</taxon>
        <taxon>Liparidae</taxon>
        <taxon>Liparis</taxon>
    </lineage>
</organism>
<dbReference type="EMBL" id="SRLO01000404">
    <property type="protein sequence ID" value="TNN57490.1"/>
    <property type="molecule type" value="Genomic_DNA"/>
</dbReference>
<proteinExistence type="predicted"/>
<accession>A0A4Z2GW74</accession>
<reference evidence="1 2" key="1">
    <citation type="submission" date="2019-03" db="EMBL/GenBank/DDBJ databases">
        <title>First draft genome of Liparis tanakae, snailfish: a comprehensive survey of snailfish specific genes.</title>
        <authorList>
            <person name="Kim W."/>
            <person name="Song I."/>
            <person name="Jeong J.-H."/>
            <person name="Kim D."/>
            <person name="Kim S."/>
            <person name="Ryu S."/>
            <person name="Song J.Y."/>
            <person name="Lee S.K."/>
        </authorList>
    </citation>
    <scope>NUCLEOTIDE SEQUENCE [LARGE SCALE GENOMIC DNA]</scope>
    <source>
        <tissue evidence="1">Muscle</tissue>
    </source>
</reference>
<evidence type="ECO:0000313" key="1">
    <source>
        <dbReference type="EMBL" id="TNN57490.1"/>
    </source>
</evidence>
<dbReference type="AlphaFoldDB" id="A0A4Z2GW74"/>